<sequence length="122" mass="13216">MAARHGGQIRRRRARIRSRQAWIWCPHAWIRWQVHRQAAPSRGPALSGSYARAWWLACAWATRPWGARSGGGRGGTGAGAGVAGWAAFRSPGVPAATSSACEGGGRRGLQRRPEAVWPRRGP</sequence>
<organism evidence="2 3">
    <name type="scientific">Panicum virgatum</name>
    <name type="common">Blackwell switchgrass</name>
    <dbReference type="NCBI Taxonomy" id="38727"/>
    <lineage>
        <taxon>Eukaryota</taxon>
        <taxon>Viridiplantae</taxon>
        <taxon>Streptophyta</taxon>
        <taxon>Embryophyta</taxon>
        <taxon>Tracheophyta</taxon>
        <taxon>Spermatophyta</taxon>
        <taxon>Magnoliopsida</taxon>
        <taxon>Liliopsida</taxon>
        <taxon>Poales</taxon>
        <taxon>Poaceae</taxon>
        <taxon>PACMAD clade</taxon>
        <taxon>Panicoideae</taxon>
        <taxon>Panicodae</taxon>
        <taxon>Paniceae</taxon>
        <taxon>Panicinae</taxon>
        <taxon>Panicum</taxon>
        <taxon>Panicum sect. Hiantes</taxon>
    </lineage>
</organism>
<evidence type="ECO:0000313" key="2">
    <source>
        <dbReference type="EMBL" id="KAG2629241.1"/>
    </source>
</evidence>
<reference evidence="2" key="1">
    <citation type="submission" date="2020-05" db="EMBL/GenBank/DDBJ databases">
        <title>WGS assembly of Panicum virgatum.</title>
        <authorList>
            <person name="Lovell J.T."/>
            <person name="Jenkins J."/>
            <person name="Shu S."/>
            <person name="Juenger T.E."/>
            <person name="Schmutz J."/>
        </authorList>
    </citation>
    <scope>NUCLEOTIDE SEQUENCE</scope>
    <source>
        <strain evidence="2">AP13</strain>
    </source>
</reference>
<comment type="caution">
    <text evidence="2">The sequence shown here is derived from an EMBL/GenBank/DDBJ whole genome shotgun (WGS) entry which is preliminary data.</text>
</comment>
<evidence type="ECO:0000313" key="3">
    <source>
        <dbReference type="Proteomes" id="UP000823388"/>
    </source>
</evidence>
<gene>
    <name evidence="2" type="ORF">PVAP13_3KG436900</name>
</gene>
<feature type="region of interest" description="Disordered" evidence="1">
    <location>
        <begin position="96"/>
        <end position="122"/>
    </location>
</feature>
<evidence type="ECO:0000256" key="1">
    <source>
        <dbReference type="SAM" id="MobiDB-lite"/>
    </source>
</evidence>
<proteinExistence type="predicted"/>
<name>A0A8T0UY41_PANVG</name>
<accession>A0A8T0UY41</accession>
<dbReference type="AlphaFoldDB" id="A0A8T0UY41"/>
<keyword evidence="3" id="KW-1185">Reference proteome</keyword>
<dbReference type="Proteomes" id="UP000823388">
    <property type="component" value="Chromosome 3K"/>
</dbReference>
<dbReference type="EMBL" id="CM029041">
    <property type="protein sequence ID" value="KAG2629241.1"/>
    <property type="molecule type" value="Genomic_DNA"/>
</dbReference>
<protein>
    <submittedName>
        <fullName evidence="2">Uncharacterized protein</fullName>
    </submittedName>
</protein>